<dbReference type="Gene3D" id="3.30.780.10">
    <property type="entry name" value="SUI1-like domain"/>
    <property type="match status" value="1"/>
</dbReference>
<dbReference type="InterPro" id="IPR007740">
    <property type="entry name" value="Ribosomal_mL49"/>
</dbReference>
<dbReference type="PANTHER" id="PTHR13477">
    <property type="entry name" value="MITOCHONDRIAL 39S RIBOSOMAL PROTEIN L49"/>
    <property type="match status" value="1"/>
</dbReference>
<dbReference type="GO" id="GO:0006412">
    <property type="term" value="P:translation"/>
    <property type="evidence" value="ECO:0007669"/>
    <property type="project" value="InterPro"/>
</dbReference>
<evidence type="ECO:0000256" key="1">
    <source>
        <dbReference type="ARBA" id="ARBA00004173"/>
    </source>
</evidence>
<keyword evidence="4" id="KW-0496">Mitochondrion</keyword>
<reference evidence="7 9" key="1">
    <citation type="journal article" date="2012" name="Nature">
        <title>Algal genomes reveal evolutionary mosaicism and the fate of nucleomorphs.</title>
        <authorList>
            <consortium name="DOE Joint Genome Institute"/>
            <person name="Curtis B.A."/>
            <person name="Tanifuji G."/>
            <person name="Burki F."/>
            <person name="Gruber A."/>
            <person name="Irimia M."/>
            <person name="Maruyama S."/>
            <person name="Arias M.C."/>
            <person name="Ball S.G."/>
            <person name="Gile G.H."/>
            <person name="Hirakawa Y."/>
            <person name="Hopkins J.F."/>
            <person name="Kuo A."/>
            <person name="Rensing S.A."/>
            <person name="Schmutz J."/>
            <person name="Symeonidi A."/>
            <person name="Elias M."/>
            <person name="Eveleigh R.J."/>
            <person name="Herman E.K."/>
            <person name="Klute M.J."/>
            <person name="Nakayama T."/>
            <person name="Obornik M."/>
            <person name="Reyes-Prieto A."/>
            <person name="Armbrust E.V."/>
            <person name="Aves S.J."/>
            <person name="Beiko R.G."/>
            <person name="Coutinho P."/>
            <person name="Dacks J.B."/>
            <person name="Durnford D.G."/>
            <person name="Fast N.M."/>
            <person name="Green B.R."/>
            <person name="Grisdale C.J."/>
            <person name="Hempel F."/>
            <person name="Henrissat B."/>
            <person name="Hoppner M.P."/>
            <person name="Ishida K."/>
            <person name="Kim E."/>
            <person name="Koreny L."/>
            <person name="Kroth P.G."/>
            <person name="Liu Y."/>
            <person name="Malik S.B."/>
            <person name="Maier U.G."/>
            <person name="McRose D."/>
            <person name="Mock T."/>
            <person name="Neilson J.A."/>
            <person name="Onodera N.T."/>
            <person name="Poole A.M."/>
            <person name="Pritham E.J."/>
            <person name="Richards T.A."/>
            <person name="Rocap G."/>
            <person name="Roy S.W."/>
            <person name="Sarai C."/>
            <person name="Schaack S."/>
            <person name="Shirato S."/>
            <person name="Slamovits C.H."/>
            <person name="Spencer D.F."/>
            <person name="Suzuki S."/>
            <person name="Worden A.Z."/>
            <person name="Zauner S."/>
            <person name="Barry K."/>
            <person name="Bell C."/>
            <person name="Bharti A.K."/>
            <person name="Crow J.A."/>
            <person name="Grimwood J."/>
            <person name="Kramer R."/>
            <person name="Lindquist E."/>
            <person name="Lucas S."/>
            <person name="Salamov A."/>
            <person name="McFadden G.I."/>
            <person name="Lane C.E."/>
            <person name="Keeling P.J."/>
            <person name="Gray M.W."/>
            <person name="Grigoriev I.V."/>
            <person name="Archibald J.M."/>
        </authorList>
    </citation>
    <scope>NUCLEOTIDE SEQUENCE</scope>
    <source>
        <strain evidence="7 9">CCMP2712</strain>
    </source>
</reference>
<dbReference type="EMBL" id="JH992968">
    <property type="protein sequence ID" value="EKX54061.1"/>
    <property type="molecule type" value="Genomic_DNA"/>
</dbReference>
<name>L1JZN4_GUITC</name>
<dbReference type="GO" id="GO:0003735">
    <property type="term" value="F:structural constituent of ribosome"/>
    <property type="evidence" value="ECO:0007669"/>
    <property type="project" value="InterPro"/>
</dbReference>
<dbReference type="AlphaFoldDB" id="L1JZN4"/>
<evidence type="ECO:0000256" key="4">
    <source>
        <dbReference type="ARBA" id="ARBA00023128"/>
    </source>
</evidence>
<dbReference type="KEGG" id="gtt:GUITHDRAFT_100311"/>
<organism evidence="7">
    <name type="scientific">Guillardia theta (strain CCMP2712)</name>
    <name type="common">Cryptophyte</name>
    <dbReference type="NCBI Taxonomy" id="905079"/>
    <lineage>
        <taxon>Eukaryota</taxon>
        <taxon>Cryptophyceae</taxon>
        <taxon>Pyrenomonadales</taxon>
        <taxon>Geminigeraceae</taxon>
        <taxon>Guillardia</taxon>
    </lineage>
</organism>
<evidence type="ECO:0000313" key="8">
    <source>
        <dbReference type="EnsemblProtists" id="EKX54061"/>
    </source>
</evidence>
<dbReference type="GeneID" id="17310656"/>
<sequence length="128" mass="14557">MLRSRLIGVSLQQNVSRFLSSSAASTLPPHAQKSPKLYENDVQVESKLGWGVVRSANGNLPVYFDIRNYNSRKLTIIRKILGDPEKLRESILREFDVSVNDVAVRVGRVEVKGKRTREMREWLASKGF</sequence>
<comment type="similarity">
    <text evidence="2">Belongs to the mitochondrion-specific ribosomal protein mL49 family.</text>
</comment>
<evidence type="ECO:0000313" key="7">
    <source>
        <dbReference type="EMBL" id="EKX54061.1"/>
    </source>
</evidence>
<gene>
    <name evidence="7" type="ORF">GUITHDRAFT_100311</name>
</gene>
<reference evidence="9" key="2">
    <citation type="submission" date="2012-11" db="EMBL/GenBank/DDBJ databases">
        <authorList>
            <person name="Kuo A."/>
            <person name="Curtis B.A."/>
            <person name="Tanifuji G."/>
            <person name="Burki F."/>
            <person name="Gruber A."/>
            <person name="Irimia M."/>
            <person name="Maruyama S."/>
            <person name="Arias M.C."/>
            <person name="Ball S.G."/>
            <person name="Gile G.H."/>
            <person name="Hirakawa Y."/>
            <person name="Hopkins J.F."/>
            <person name="Rensing S.A."/>
            <person name="Schmutz J."/>
            <person name="Symeonidi A."/>
            <person name="Elias M."/>
            <person name="Eveleigh R.J."/>
            <person name="Herman E.K."/>
            <person name="Klute M.J."/>
            <person name="Nakayama T."/>
            <person name="Obornik M."/>
            <person name="Reyes-Prieto A."/>
            <person name="Armbrust E.V."/>
            <person name="Aves S.J."/>
            <person name="Beiko R.G."/>
            <person name="Coutinho P."/>
            <person name="Dacks J.B."/>
            <person name="Durnford D.G."/>
            <person name="Fast N.M."/>
            <person name="Green B.R."/>
            <person name="Grisdale C."/>
            <person name="Hempe F."/>
            <person name="Henrissat B."/>
            <person name="Hoppner M.P."/>
            <person name="Ishida K.-I."/>
            <person name="Kim E."/>
            <person name="Koreny L."/>
            <person name="Kroth P.G."/>
            <person name="Liu Y."/>
            <person name="Malik S.-B."/>
            <person name="Maier U.G."/>
            <person name="McRose D."/>
            <person name="Mock T."/>
            <person name="Neilson J.A."/>
            <person name="Onodera N.T."/>
            <person name="Poole A.M."/>
            <person name="Pritham E.J."/>
            <person name="Richards T.A."/>
            <person name="Rocap G."/>
            <person name="Roy S.W."/>
            <person name="Sarai C."/>
            <person name="Schaack S."/>
            <person name="Shirato S."/>
            <person name="Slamovits C.H."/>
            <person name="Spencer D.F."/>
            <person name="Suzuki S."/>
            <person name="Worden A.Z."/>
            <person name="Zauner S."/>
            <person name="Barry K."/>
            <person name="Bell C."/>
            <person name="Bharti A.K."/>
            <person name="Crow J.A."/>
            <person name="Grimwood J."/>
            <person name="Kramer R."/>
            <person name="Lindquist E."/>
            <person name="Lucas S."/>
            <person name="Salamov A."/>
            <person name="McFadden G.I."/>
            <person name="Lane C.E."/>
            <person name="Keeling P.J."/>
            <person name="Gray M.W."/>
            <person name="Grigoriev I.V."/>
            <person name="Archibald J.M."/>
        </authorList>
    </citation>
    <scope>NUCLEOTIDE SEQUENCE</scope>
    <source>
        <strain evidence="9">CCMP2712</strain>
    </source>
</reference>
<protein>
    <recommendedName>
        <fullName evidence="6">Large ribosomal subunit protein mL49</fullName>
    </recommendedName>
</protein>
<accession>L1JZN4</accession>
<dbReference type="PANTHER" id="PTHR13477:SF0">
    <property type="entry name" value="LARGE RIBOSOMAL SUBUNIT PROTEIN ML49"/>
    <property type="match status" value="1"/>
</dbReference>
<dbReference type="HOGENOM" id="CLU_1963785_0_0_1"/>
<evidence type="ECO:0000256" key="6">
    <source>
        <dbReference type="ARBA" id="ARBA00035191"/>
    </source>
</evidence>
<evidence type="ECO:0000256" key="3">
    <source>
        <dbReference type="ARBA" id="ARBA00022980"/>
    </source>
</evidence>
<evidence type="ECO:0000256" key="5">
    <source>
        <dbReference type="ARBA" id="ARBA00023274"/>
    </source>
</evidence>
<evidence type="ECO:0000256" key="2">
    <source>
        <dbReference type="ARBA" id="ARBA00005677"/>
    </source>
</evidence>
<keyword evidence="3" id="KW-0689">Ribosomal protein</keyword>
<dbReference type="EnsemblProtists" id="EKX54061">
    <property type="protein sequence ID" value="EKX54061"/>
    <property type="gene ID" value="GUITHDRAFT_100311"/>
</dbReference>
<comment type="subcellular location">
    <subcellularLocation>
        <location evidence="1">Mitochondrion</location>
    </subcellularLocation>
</comment>
<dbReference type="STRING" id="905079.L1JZN4"/>
<proteinExistence type="inferred from homology"/>
<dbReference type="Proteomes" id="UP000011087">
    <property type="component" value="Unassembled WGS sequence"/>
</dbReference>
<dbReference type="OMA" id="MNGYPFF"/>
<dbReference type="PaxDb" id="55529-EKX54061"/>
<dbReference type="GO" id="GO:0005762">
    <property type="term" value="C:mitochondrial large ribosomal subunit"/>
    <property type="evidence" value="ECO:0007669"/>
    <property type="project" value="TreeGrafter"/>
</dbReference>
<dbReference type="Pfam" id="PF05046">
    <property type="entry name" value="Img2"/>
    <property type="match status" value="1"/>
</dbReference>
<dbReference type="OrthoDB" id="19439at2759"/>
<reference evidence="8" key="3">
    <citation type="submission" date="2016-03" db="UniProtKB">
        <authorList>
            <consortium name="EnsemblProtists"/>
        </authorList>
    </citation>
    <scope>IDENTIFICATION</scope>
</reference>
<evidence type="ECO:0000313" key="9">
    <source>
        <dbReference type="Proteomes" id="UP000011087"/>
    </source>
</evidence>
<keyword evidence="5" id="KW-0687">Ribonucleoprotein</keyword>
<keyword evidence="9" id="KW-1185">Reference proteome</keyword>
<dbReference type="RefSeq" id="XP_005841041.1">
    <property type="nucleotide sequence ID" value="XM_005840984.1"/>
</dbReference>